<keyword evidence="10" id="KW-1185">Reference proteome</keyword>
<feature type="compositionally biased region" description="Polar residues" evidence="6">
    <location>
        <begin position="231"/>
        <end position="256"/>
    </location>
</feature>
<dbReference type="PANTHER" id="PTHR10037:SF62">
    <property type="entry name" value="SODIUM CHANNEL PROTEIN 60E"/>
    <property type="match status" value="1"/>
</dbReference>
<evidence type="ECO:0000256" key="2">
    <source>
        <dbReference type="ARBA" id="ARBA00022692"/>
    </source>
</evidence>
<dbReference type="PROSITE" id="PS50222">
    <property type="entry name" value="EF_HAND_2"/>
    <property type="match status" value="2"/>
</dbReference>
<dbReference type="Pfam" id="PF00520">
    <property type="entry name" value="Ion_trans"/>
    <property type="match status" value="1"/>
</dbReference>
<sequence length="727" mass="80593">MKHVRFQLAEEEETFPSMVTLFYRSRDYLNTEFWEELVAFEGWEMRCPPLTMRTRSGGSATSSRRSARFPSADRSQSSPALFWLLDETWVTRNEPDCSGTSLVLGCSAGPWRVPPQADGSPRLPLGNGLGGRVHGEFSLVDLHYQLRDLQDFVEARFKEQVELLKPLLKGKCTSRASRDEPEPHGHATRVSIEEDDPPSDPPYVSPILQSPRISPRLKESIQVERTRDSAQSRQSKQSYGSMTSEQRTSLPSNLSAASDHGSLASLASAMWDETGMRFREKARKQAVRLRESRLSPGRAPSRVEKYADRVNQIVTSPLFTNSIMLLIMINVILLGVEVDLSAGVGISDVPSWLSWANAAFVGIFCIELLLRYAAVGRRAFWCGEDSSWNVFDFVVITVSVADVALDYMAVWLSPSVNAGQLRLVRSIRLARALRGIRIVWLFEYVGALRTLALSIISTSGSLFWTLVILVILVYSFGVVVTQLVVEHCRGLAAEAQQDPNAIPNCAESPGLDGLDRYWSSVPGSMLTLFASISGGLDWESALQPLFKVSSWAVGLVILYIAVTVFAVLNVVIGVFCNTAIENASVDKELASIKQVYTKSNQVHTLQKIFYEIDATGTNEVSIEDLEDAMTRGELSSFLESMGISTDDVWTLCILLDTDQSGTIDLEEFVSGCMQLHGPAKSMQLAKMSYENRVTRRALKQVQQDVHLVKTLLTTTHPSAPNLTNEAF</sequence>
<accession>A0ABP0J056</accession>
<dbReference type="InterPro" id="IPR005821">
    <property type="entry name" value="Ion_trans_dom"/>
</dbReference>
<feature type="transmembrane region" description="Helical" evidence="7">
    <location>
        <begin position="318"/>
        <end position="340"/>
    </location>
</feature>
<feature type="compositionally biased region" description="Basic and acidic residues" evidence="6">
    <location>
        <begin position="176"/>
        <end position="185"/>
    </location>
</feature>
<gene>
    <name evidence="9" type="ORF">CCMP2556_LOCUS8956</name>
</gene>
<feature type="domain" description="EF-hand" evidence="8">
    <location>
        <begin position="643"/>
        <end position="678"/>
    </location>
</feature>
<evidence type="ECO:0000313" key="9">
    <source>
        <dbReference type="EMBL" id="CAK9007725.1"/>
    </source>
</evidence>
<feature type="transmembrane region" description="Helical" evidence="7">
    <location>
        <begin position="435"/>
        <end position="456"/>
    </location>
</feature>
<evidence type="ECO:0000256" key="4">
    <source>
        <dbReference type="ARBA" id="ARBA00022989"/>
    </source>
</evidence>
<dbReference type="InterPro" id="IPR027359">
    <property type="entry name" value="Volt_channel_dom_sf"/>
</dbReference>
<evidence type="ECO:0000256" key="3">
    <source>
        <dbReference type="ARBA" id="ARBA00022837"/>
    </source>
</evidence>
<dbReference type="EMBL" id="CAXAMN010004113">
    <property type="protein sequence ID" value="CAK9007725.1"/>
    <property type="molecule type" value="Genomic_DNA"/>
</dbReference>
<feature type="transmembrane region" description="Helical" evidence="7">
    <location>
        <begin position="462"/>
        <end position="485"/>
    </location>
</feature>
<dbReference type="Proteomes" id="UP001642484">
    <property type="component" value="Unassembled WGS sequence"/>
</dbReference>
<feature type="transmembrane region" description="Helical" evidence="7">
    <location>
        <begin position="551"/>
        <end position="575"/>
    </location>
</feature>
<dbReference type="InterPro" id="IPR011992">
    <property type="entry name" value="EF-hand-dom_pair"/>
</dbReference>
<dbReference type="SMART" id="SM00054">
    <property type="entry name" value="EFh"/>
    <property type="match status" value="2"/>
</dbReference>
<name>A0ABP0J056_9DINO</name>
<dbReference type="Gene3D" id="1.10.238.10">
    <property type="entry name" value="EF-hand"/>
    <property type="match status" value="1"/>
</dbReference>
<dbReference type="InterPro" id="IPR043203">
    <property type="entry name" value="VGCC_Ca_Na"/>
</dbReference>
<feature type="region of interest" description="Disordered" evidence="6">
    <location>
        <begin position="173"/>
        <end position="257"/>
    </location>
</feature>
<feature type="transmembrane region" description="Helical" evidence="7">
    <location>
        <begin position="352"/>
        <end position="373"/>
    </location>
</feature>
<evidence type="ECO:0000256" key="6">
    <source>
        <dbReference type="SAM" id="MobiDB-lite"/>
    </source>
</evidence>
<feature type="compositionally biased region" description="Low complexity" evidence="6">
    <location>
        <begin position="53"/>
        <end position="64"/>
    </location>
</feature>
<feature type="region of interest" description="Disordered" evidence="6">
    <location>
        <begin position="52"/>
        <end position="74"/>
    </location>
</feature>
<dbReference type="Gene3D" id="1.20.120.350">
    <property type="entry name" value="Voltage-gated potassium channels. Chain C"/>
    <property type="match status" value="1"/>
</dbReference>
<evidence type="ECO:0000259" key="8">
    <source>
        <dbReference type="PROSITE" id="PS50222"/>
    </source>
</evidence>
<organism evidence="9 10">
    <name type="scientific">Durusdinium trenchii</name>
    <dbReference type="NCBI Taxonomy" id="1381693"/>
    <lineage>
        <taxon>Eukaryota</taxon>
        <taxon>Sar</taxon>
        <taxon>Alveolata</taxon>
        <taxon>Dinophyceae</taxon>
        <taxon>Suessiales</taxon>
        <taxon>Symbiodiniaceae</taxon>
        <taxon>Durusdinium</taxon>
    </lineage>
</organism>
<dbReference type="InterPro" id="IPR002048">
    <property type="entry name" value="EF_hand_dom"/>
</dbReference>
<protein>
    <recommendedName>
        <fullName evidence="8">EF-hand domain-containing protein</fullName>
    </recommendedName>
</protein>
<evidence type="ECO:0000256" key="1">
    <source>
        <dbReference type="ARBA" id="ARBA00004141"/>
    </source>
</evidence>
<evidence type="ECO:0000313" key="10">
    <source>
        <dbReference type="Proteomes" id="UP001642484"/>
    </source>
</evidence>
<evidence type="ECO:0000256" key="7">
    <source>
        <dbReference type="SAM" id="Phobius"/>
    </source>
</evidence>
<evidence type="ECO:0000256" key="5">
    <source>
        <dbReference type="ARBA" id="ARBA00023136"/>
    </source>
</evidence>
<dbReference type="PANTHER" id="PTHR10037">
    <property type="entry name" value="VOLTAGE-GATED CATION CHANNEL CALCIUM AND SODIUM"/>
    <property type="match status" value="1"/>
</dbReference>
<keyword evidence="5 7" id="KW-0472">Membrane</keyword>
<dbReference type="SUPFAM" id="SSF47473">
    <property type="entry name" value="EF-hand"/>
    <property type="match status" value="1"/>
</dbReference>
<keyword evidence="4 7" id="KW-1133">Transmembrane helix</keyword>
<dbReference type="SUPFAM" id="SSF81324">
    <property type="entry name" value="Voltage-gated potassium channels"/>
    <property type="match status" value="1"/>
</dbReference>
<keyword evidence="3" id="KW-0106">Calcium</keyword>
<dbReference type="InterPro" id="IPR018247">
    <property type="entry name" value="EF_Hand_1_Ca_BS"/>
</dbReference>
<comment type="subcellular location">
    <subcellularLocation>
        <location evidence="1">Membrane</location>
        <topology evidence="1">Multi-pass membrane protein</topology>
    </subcellularLocation>
</comment>
<comment type="caution">
    <text evidence="9">The sequence shown here is derived from an EMBL/GenBank/DDBJ whole genome shotgun (WGS) entry which is preliminary data.</text>
</comment>
<dbReference type="Gene3D" id="1.10.287.70">
    <property type="match status" value="1"/>
</dbReference>
<dbReference type="PROSITE" id="PS00018">
    <property type="entry name" value="EF_HAND_1"/>
    <property type="match status" value="1"/>
</dbReference>
<reference evidence="9 10" key="1">
    <citation type="submission" date="2024-02" db="EMBL/GenBank/DDBJ databases">
        <authorList>
            <person name="Chen Y."/>
            <person name="Shah S."/>
            <person name="Dougan E. K."/>
            <person name="Thang M."/>
            <person name="Chan C."/>
        </authorList>
    </citation>
    <scope>NUCLEOTIDE SEQUENCE [LARGE SCALE GENOMIC DNA]</scope>
</reference>
<proteinExistence type="predicted"/>
<feature type="domain" description="EF-hand" evidence="8">
    <location>
        <begin position="600"/>
        <end position="635"/>
    </location>
</feature>
<feature type="compositionally biased region" description="Basic and acidic residues" evidence="6">
    <location>
        <begin position="216"/>
        <end position="230"/>
    </location>
</feature>
<keyword evidence="2 7" id="KW-0812">Transmembrane</keyword>